<comment type="similarity">
    <text evidence="1 2">Belongs to the dTDP-4-dehydrorhamnose reductase family.</text>
</comment>
<gene>
    <name evidence="4" type="primary">rmlD_2</name>
    <name evidence="4" type="ORF">MAMMFC1_02306</name>
</gene>
<evidence type="ECO:0000256" key="1">
    <source>
        <dbReference type="ARBA" id="ARBA00010944"/>
    </source>
</evidence>
<protein>
    <recommendedName>
        <fullName evidence="2">dTDP-4-dehydrorhamnose reductase</fullName>
        <ecNumber evidence="2">1.1.1.133</ecNumber>
    </recommendedName>
</protein>
<dbReference type="EC" id="1.1.1.133" evidence="2"/>
<reference evidence="4 5" key="1">
    <citation type="journal article" date="2018" name="Int. J. Syst. Evol. Microbiol.">
        <title>Methylomusa anaerophila gen. nov., sp. nov., an anaerobic methanol-utilizing bacterium isolated from a microbial fuel cell.</title>
        <authorList>
            <person name="Amano N."/>
            <person name="Yamamuro A."/>
            <person name="Miyahara M."/>
            <person name="Kouzuma A."/>
            <person name="Abe T."/>
            <person name="Watanabe K."/>
        </authorList>
    </citation>
    <scope>NUCLEOTIDE SEQUENCE [LARGE SCALE GENOMIC DNA]</scope>
    <source>
        <strain evidence="4 5">MMFC1</strain>
    </source>
</reference>
<dbReference type="GO" id="GO:0019305">
    <property type="term" value="P:dTDP-rhamnose biosynthetic process"/>
    <property type="evidence" value="ECO:0007669"/>
    <property type="project" value="UniProtKB-UniPathway"/>
</dbReference>
<organism evidence="4 5">
    <name type="scientific">Methylomusa anaerophila</name>
    <dbReference type="NCBI Taxonomy" id="1930071"/>
    <lineage>
        <taxon>Bacteria</taxon>
        <taxon>Bacillati</taxon>
        <taxon>Bacillota</taxon>
        <taxon>Negativicutes</taxon>
        <taxon>Selenomonadales</taxon>
        <taxon>Sporomusaceae</taxon>
        <taxon>Methylomusa</taxon>
    </lineage>
</organism>
<dbReference type="InterPro" id="IPR029903">
    <property type="entry name" value="RmlD-like-bd"/>
</dbReference>
<evidence type="ECO:0000313" key="5">
    <source>
        <dbReference type="Proteomes" id="UP000276437"/>
    </source>
</evidence>
<dbReference type="InterPro" id="IPR036291">
    <property type="entry name" value="NAD(P)-bd_dom_sf"/>
</dbReference>
<keyword evidence="5" id="KW-1185">Reference proteome</keyword>
<dbReference type="SUPFAM" id="SSF51735">
    <property type="entry name" value="NAD(P)-binding Rossmann-fold domains"/>
    <property type="match status" value="1"/>
</dbReference>
<comment type="pathway">
    <text evidence="2">Carbohydrate biosynthesis; dTDP-L-rhamnose biosynthesis.</text>
</comment>
<dbReference type="Proteomes" id="UP000276437">
    <property type="component" value="Chromosome"/>
</dbReference>
<dbReference type="Gene3D" id="3.90.25.10">
    <property type="entry name" value="UDP-galactose 4-epimerase, domain 1"/>
    <property type="match status" value="1"/>
</dbReference>
<dbReference type="NCBIfam" id="TIGR01214">
    <property type="entry name" value="rmlD"/>
    <property type="match status" value="1"/>
</dbReference>
<dbReference type="FunFam" id="3.40.50.720:FF:000159">
    <property type="entry name" value="dTDP-4-dehydrorhamnose reductase"/>
    <property type="match status" value="1"/>
</dbReference>
<dbReference type="KEGG" id="mana:MAMMFC1_02306"/>
<dbReference type="Pfam" id="PF04321">
    <property type="entry name" value="RmlD_sub_bind"/>
    <property type="match status" value="1"/>
</dbReference>
<dbReference type="AlphaFoldDB" id="A0A348AKM4"/>
<dbReference type="PANTHER" id="PTHR10491:SF4">
    <property type="entry name" value="METHIONINE ADENOSYLTRANSFERASE 2 SUBUNIT BETA"/>
    <property type="match status" value="1"/>
</dbReference>
<dbReference type="GO" id="GO:0005829">
    <property type="term" value="C:cytosol"/>
    <property type="evidence" value="ECO:0007669"/>
    <property type="project" value="TreeGrafter"/>
</dbReference>
<dbReference type="EMBL" id="AP018449">
    <property type="protein sequence ID" value="BBB91622.1"/>
    <property type="molecule type" value="Genomic_DNA"/>
</dbReference>
<dbReference type="Gene3D" id="3.40.50.720">
    <property type="entry name" value="NAD(P)-binding Rossmann-like Domain"/>
    <property type="match status" value="1"/>
</dbReference>
<dbReference type="PANTHER" id="PTHR10491">
    <property type="entry name" value="DTDP-4-DEHYDRORHAMNOSE REDUCTASE"/>
    <property type="match status" value="1"/>
</dbReference>
<keyword evidence="2 4" id="KW-0560">Oxidoreductase</keyword>
<sequence length="279" mass="31497">MKILVTGAKGQLGQEISRQMDADQQLILTDIDNLDITNQDKVRSVFQEVKPQAVIHCAAYTNVDGAEQDFDGAYKVNVIGSQNLASQCLEHHARMVYISTDYVFDGQGTRPYREFDPTNPLSVYGKTKLYGENIIREILGRHYIVRTSWLYGDGHNFVRTMLRLAKEKKQLRVVSDQIGSPTNSKDLVWAIRQLLLTDAYGVYHGSGNGACSWYEFAVKIFAFAGVNIAVEPITTGEYLLPATRPAYSVMENYMLKMAQGDPFRLWEEALEDYLCDLNS</sequence>
<feature type="domain" description="RmlD-like substrate binding" evidence="3">
    <location>
        <begin position="1"/>
        <end position="277"/>
    </location>
</feature>
<accession>A0A348AKM4</accession>
<evidence type="ECO:0000256" key="2">
    <source>
        <dbReference type="RuleBase" id="RU364082"/>
    </source>
</evidence>
<dbReference type="OrthoDB" id="9803892at2"/>
<dbReference type="UniPathway" id="UPA00124"/>
<dbReference type="InterPro" id="IPR005913">
    <property type="entry name" value="dTDP_dehydrorham_reduct"/>
</dbReference>
<dbReference type="RefSeq" id="WP_126308615.1">
    <property type="nucleotide sequence ID" value="NZ_AP018449.1"/>
</dbReference>
<dbReference type="CDD" id="cd05254">
    <property type="entry name" value="dTDP_HR_like_SDR_e"/>
    <property type="match status" value="1"/>
</dbReference>
<keyword evidence="2" id="KW-0521">NADP</keyword>
<comment type="function">
    <text evidence="2">Catalyzes the reduction of dTDP-6-deoxy-L-lyxo-4-hexulose to yield dTDP-L-rhamnose.</text>
</comment>
<evidence type="ECO:0000313" key="4">
    <source>
        <dbReference type="EMBL" id="BBB91622.1"/>
    </source>
</evidence>
<dbReference type="GO" id="GO:0008831">
    <property type="term" value="F:dTDP-4-dehydrorhamnose reductase activity"/>
    <property type="evidence" value="ECO:0007669"/>
    <property type="project" value="UniProtKB-EC"/>
</dbReference>
<evidence type="ECO:0000259" key="3">
    <source>
        <dbReference type="Pfam" id="PF04321"/>
    </source>
</evidence>
<name>A0A348AKM4_9FIRM</name>
<proteinExistence type="inferred from homology"/>